<proteinExistence type="predicted"/>
<feature type="domain" description="TNFR-Cys" evidence="10">
    <location>
        <begin position="63"/>
        <end position="103"/>
    </location>
</feature>
<dbReference type="Pfam" id="PF00020">
    <property type="entry name" value="TNFR_c6"/>
    <property type="match status" value="3"/>
</dbReference>
<feature type="domain" description="TNFR-Cys" evidence="10">
    <location>
        <begin position="104"/>
        <end position="142"/>
    </location>
</feature>
<dbReference type="GeneID" id="109995681"/>
<keyword evidence="5" id="KW-0677">Repeat</keyword>
<feature type="disulfide bond" evidence="8">
    <location>
        <begin position="124"/>
        <end position="142"/>
    </location>
</feature>
<feature type="disulfide bond" evidence="8">
    <location>
        <begin position="82"/>
        <end position="95"/>
    </location>
</feature>
<dbReference type="PROSITE" id="PS50050">
    <property type="entry name" value="TNFR_NGFR_2"/>
    <property type="match status" value="2"/>
</dbReference>
<keyword evidence="7" id="KW-0325">Glycoprotein</keyword>
<feature type="repeat" description="TNFR-Cys" evidence="8">
    <location>
        <begin position="104"/>
        <end position="142"/>
    </location>
</feature>
<dbReference type="Proteomes" id="UP000261660">
    <property type="component" value="Unplaced"/>
</dbReference>
<evidence type="ECO:0000256" key="1">
    <source>
        <dbReference type="ARBA" id="ARBA00004613"/>
    </source>
</evidence>
<keyword evidence="4 9" id="KW-0732">Signal</keyword>
<feature type="repeat" description="TNFR-Cys" evidence="8">
    <location>
        <begin position="63"/>
        <end position="103"/>
    </location>
</feature>
<dbReference type="PANTHER" id="PTHR23097">
    <property type="entry name" value="TUMOR NECROSIS FACTOR RECEPTOR SUPERFAMILY MEMBER"/>
    <property type="match status" value="1"/>
</dbReference>
<dbReference type="GeneTree" id="ENSGT00940000155167"/>
<dbReference type="SUPFAM" id="SSF57586">
    <property type="entry name" value="TNF receptor-like"/>
    <property type="match status" value="2"/>
</dbReference>
<feature type="chain" id="PRO_5018534682" evidence="9">
    <location>
        <begin position="20"/>
        <end position="307"/>
    </location>
</feature>
<accession>A0A3Q3GM59</accession>
<keyword evidence="6 8" id="KW-1015">Disulfide bond</keyword>
<comment type="subcellular location">
    <subcellularLocation>
        <location evidence="1">Secreted</location>
    </subcellularLocation>
</comment>
<dbReference type="Gene3D" id="2.10.50.10">
    <property type="entry name" value="Tumor Necrosis Factor Receptor, subunit A, domain 2"/>
    <property type="match status" value="3"/>
</dbReference>
<feature type="signal peptide" evidence="9">
    <location>
        <begin position="1"/>
        <end position="19"/>
    </location>
</feature>
<dbReference type="AlphaFoldDB" id="A0A3Q3GM59"/>
<evidence type="ECO:0000256" key="4">
    <source>
        <dbReference type="ARBA" id="ARBA00022729"/>
    </source>
</evidence>
<sequence length="307" mass="33749">MLMLISLFVPVLLLPLVQGEPGSLLTFRDTDPITGSTVECDRCPPGYYLRAGCTETHKSECSPCPKGSFTELWNYIGKCLRCGVCGHNQVVKTECMADSDCQCECSEGYYYKRKYDACLSHSACPSGHEVLTQGTADEDTVCRVCPNGTFSDTVSSLKNCTAHKSCSAPGLHEVLRGCTWHDSVCMTCDQSASKDGADYLKEIIPSFFIHQKMMVRRLRHILRKLPFEDGRKHEGVSGMYTSELHQRINAWVATATAQHIRQLPAILTKTGAISAGERLQHKLHRIDSHVAELCGLNGGADAARGSE</sequence>
<reference evidence="11" key="2">
    <citation type="submission" date="2025-09" db="UniProtKB">
        <authorList>
            <consortium name="Ensembl"/>
        </authorList>
    </citation>
    <scope>IDENTIFICATION</scope>
</reference>
<reference evidence="11" key="1">
    <citation type="submission" date="2025-08" db="UniProtKB">
        <authorList>
            <consortium name="Ensembl"/>
        </authorList>
    </citation>
    <scope>IDENTIFICATION</scope>
</reference>
<dbReference type="InterPro" id="IPR052459">
    <property type="entry name" value="TNFRSF_decoy_receptor"/>
</dbReference>
<dbReference type="GO" id="GO:0005576">
    <property type="term" value="C:extracellular region"/>
    <property type="evidence" value="ECO:0007669"/>
    <property type="project" value="UniProtKB-SubCell"/>
</dbReference>
<organism evidence="11 12">
    <name type="scientific">Labrus bergylta</name>
    <name type="common">ballan wrasse</name>
    <dbReference type="NCBI Taxonomy" id="56723"/>
    <lineage>
        <taxon>Eukaryota</taxon>
        <taxon>Metazoa</taxon>
        <taxon>Chordata</taxon>
        <taxon>Craniata</taxon>
        <taxon>Vertebrata</taxon>
        <taxon>Euteleostomi</taxon>
        <taxon>Actinopterygii</taxon>
        <taxon>Neopterygii</taxon>
        <taxon>Teleostei</taxon>
        <taxon>Neoteleostei</taxon>
        <taxon>Acanthomorphata</taxon>
        <taxon>Eupercaria</taxon>
        <taxon>Labriformes</taxon>
        <taxon>Labridae</taxon>
        <taxon>Labrus</taxon>
    </lineage>
</organism>
<evidence type="ECO:0000256" key="8">
    <source>
        <dbReference type="PROSITE-ProRule" id="PRU00206"/>
    </source>
</evidence>
<keyword evidence="2" id="KW-0964">Secreted</keyword>
<evidence type="ECO:0000313" key="11">
    <source>
        <dbReference type="Ensembl" id="ENSLBEP00000034912.1"/>
    </source>
</evidence>
<dbReference type="GO" id="GO:0006915">
    <property type="term" value="P:apoptotic process"/>
    <property type="evidence" value="ECO:0007669"/>
    <property type="project" value="UniProtKB-KW"/>
</dbReference>
<dbReference type="RefSeq" id="XP_020505151.1">
    <property type="nucleotide sequence ID" value="XM_020649495.3"/>
</dbReference>
<dbReference type="PANTHER" id="PTHR23097:SF116">
    <property type="entry name" value="TUMOR NECROSIS FACTOR RECEPTOR SUPERFAMILY MEMBER 6B"/>
    <property type="match status" value="1"/>
</dbReference>
<dbReference type="SMART" id="SM00208">
    <property type="entry name" value="TNFR"/>
    <property type="match status" value="3"/>
</dbReference>
<keyword evidence="3" id="KW-0053">Apoptosis</keyword>
<dbReference type="STRING" id="56723.ENSLBEP00000034912"/>
<dbReference type="Pfam" id="PF21733">
    <property type="entry name" value="Death_3"/>
    <property type="match status" value="1"/>
</dbReference>
<comment type="caution">
    <text evidence="8">Lacks conserved residue(s) required for the propagation of feature annotation.</text>
</comment>
<evidence type="ECO:0000256" key="7">
    <source>
        <dbReference type="ARBA" id="ARBA00023180"/>
    </source>
</evidence>
<keyword evidence="12" id="KW-1185">Reference proteome</keyword>
<evidence type="ECO:0000313" key="12">
    <source>
        <dbReference type="Proteomes" id="UP000261660"/>
    </source>
</evidence>
<dbReference type="InterPro" id="IPR048522">
    <property type="entry name" value="Death_3_fish"/>
</dbReference>
<dbReference type="InParanoid" id="A0A3Q3GM59"/>
<evidence type="ECO:0000256" key="5">
    <source>
        <dbReference type="ARBA" id="ARBA00022737"/>
    </source>
</evidence>
<evidence type="ECO:0000259" key="10">
    <source>
        <dbReference type="PROSITE" id="PS50050"/>
    </source>
</evidence>
<feature type="disulfide bond" evidence="8">
    <location>
        <begin position="64"/>
        <end position="79"/>
    </location>
</feature>
<evidence type="ECO:0000256" key="3">
    <source>
        <dbReference type="ARBA" id="ARBA00022703"/>
    </source>
</evidence>
<name>A0A3Q3GM59_9LABR</name>
<dbReference type="RefSeq" id="XP_020505152.1">
    <property type="nucleotide sequence ID" value="XM_020649496.3"/>
</dbReference>
<evidence type="ECO:0000256" key="9">
    <source>
        <dbReference type="SAM" id="SignalP"/>
    </source>
</evidence>
<dbReference type="Ensembl" id="ENSLBET00000036401.1">
    <property type="protein sequence ID" value="ENSLBEP00000034912.1"/>
    <property type="gene ID" value="ENSLBEG00000026232.1"/>
</dbReference>
<evidence type="ECO:0000256" key="6">
    <source>
        <dbReference type="ARBA" id="ARBA00023157"/>
    </source>
</evidence>
<dbReference type="InterPro" id="IPR001368">
    <property type="entry name" value="TNFR/NGFR_Cys_rich_reg"/>
</dbReference>
<protein>
    <submittedName>
        <fullName evidence="11">Tumor necrosis factor receptor superfamily member 6B-like</fullName>
    </submittedName>
</protein>
<evidence type="ECO:0000256" key="2">
    <source>
        <dbReference type="ARBA" id="ARBA00022525"/>
    </source>
</evidence>
<feature type="disulfide bond" evidence="8">
    <location>
        <begin position="85"/>
        <end position="103"/>
    </location>
</feature>